<feature type="transmembrane region" description="Helical" evidence="9">
    <location>
        <begin position="193"/>
        <end position="213"/>
    </location>
</feature>
<dbReference type="AlphaFoldDB" id="A0AA37UIL4"/>
<dbReference type="EMBL" id="BQXU01000022">
    <property type="protein sequence ID" value="GKT48209.1"/>
    <property type="molecule type" value="Genomic_DNA"/>
</dbReference>
<evidence type="ECO:0000313" key="11">
    <source>
        <dbReference type="EMBL" id="GKT48209.1"/>
    </source>
</evidence>
<feature type="region of interest" description="Disordered" evidence="8">
    <location>
        <begin position="1"/>
        <end position="33"/>
    </location>
</feature>
<dbReference type="Pfam" id="PF00083">
    <property type="entry name" value="Sugar_tr"/>
    <property type="match status" value="1"/>
</dbReference>
<dbReference type="GeneID" id="73329192"/>
<reference evidence="11 12" key="1">
    <citation type="submission" date="2022-03" db="EMBL/GenBank/DDBJ databases">
        <title>Genome data of Colletotrichum spp.</title>
        <authorList>
            <person name="Utami Y.D."/>
            <person name="Hiruma K."/>
        </authorList>
    </citation>
    <scope>NUCLEOTIDE SEQUENCE [LARGE SCALE GENOMIC DNA]</scope>
    <source>
        <strain evidence="11 12">MAFF 239500</strain>
    </source>
</reference>
<evidence type="ECO:0000256" key="5">
    <source>
        <dbReference type="ARBA" id="ARBA00022989"/>
    </source>
</evidence>
<evidence type="ECO:0000313" key="12">
    <source>
        <dbReference type="Proteomes" id="UP001055115"/>
    </source>
</evidence>
<dbReference type="SUPFAM" id="SSF103473">
    <property type="entry name" value="MFS general substrate transporter"/>
    <property type="match status" value="1"/>
</dbReference>
<dbReference type="PROSITE" id="PS50850">
    <property type="entry name" value="MFS"/>
    <property type="match status" value="1"/>
</dbReference>
<organism evidence="11 12">
    <name type="scientific">Colletotrichum spaethianum</name>
    <dbReference type="NCBI Taxonomy" id="700344"/>
    <lineage>
        <taxon>Eukaryota</taxon>
        <taxon>Fungi</taxon>
        <taxon>Dikarya</taxon>
        <taxon>Ascomycota</taxon>
        <taxon>Pezizomycotina</taxon>
        <taxon>Sordariomycetes</taxon>
        <taxon>Hypocreomycetidae</taxon>
        <taxon>Glomerellales</taxon>
        <taxon>Glomerellaceae</taxon>
        <taxon>Colletotrichum</taxon>
        <taxon>Colletotrichum spaethianum species complex</taxon>
    </lineage>
</organism>
<dbReference type="InterPro" id="IPR020846">
    <property type="entry name" value="MFS_dom"/>
</dbReference>
<evidence type="ECO:0000256" key="4">
    <source>
        <dbReference type="ARBA" id="ARBA00022692"/>
    </source>
</evidence>
<feature type="domain" description="Major facilitator superfamily (MFS) profile" evidence="10">
    <location>
        <begin position="116"/>
        <end position="566"/>
    </location>
</feature>
<dbReference type="PANTHER" id="PTHR48022">
    <property type="entry name" value="PLASTIDIC GLUCOSE TRANSPORTER 4"/>
    <property type="match status" value="1"/>
</dbReference>
<gene>
    <name evidence="11" type="ORF">ColSpa_08390</name>
</gene>
<feature type="transmembrane region" description="Helical" evidence="9">
    <location>
        <begin position="109"/>
        <end position="129"/>
    </location>
</feature>
<comment type="similarity">
    <text evidence="2 7">Belongs to the major facilitator superfamily. Sugar transporter (TC 2.A.1.1) family.</text>
</comment>
<evidence type="ECO:0000256" key="6">
    <source>
        <dbReference type="ARBA" id="ARBA00023136"/>
    </source>
</evidence>
<evidence type="ECO:0000256" key="1">
    <source>
        <dbReference type="ARBA" id="ARBA00004141"/>
    </source>
</evidence>
<dbReference type="Proteomes" id="UP001055115">
    <property type="component" value="Unassembled WGS sequence"/>
</dbReference>
<feature type="transmembrane region" description="Helical" evidence="9">
    <location>
        <begin position="476"/>
        <end position="494"/>
    </location>
</feature>
<feature type="transmembrane region" description="Helical" evidence="9">
    <location>
        <begin position="544"/>
        <end position="560"/>
    </location>
</feature>
<proteinExistence type="inferred from homology"/>
<comment type="caution">
    <text evidence="11">The sequence shown here is derived from an EMBL/GenBank/DDBJ whole genome shotgun (WGS) entry which is preliminary data.</text>
</comment>
<keyword evidence="6 9" id="KW-0472">Membrane</keyword>
<feature type="transmembrane region" description="Helical" evidence="9">
    <location>
        <begin position="252"/>
        <end position="275"/>
    </location>
</feature>
<dbReference type="InterPro" id="IPR036259">
    <property type="entry name" value="MFS_trans_sf"/>
</dbReference>
<evidence type="ECO:0000259" key="10">
    <source>
        <dbReference type="PROSITE" id="PS50850"/>
    </source>
</evidence>
<feature type="transmembrane region" description="Helical" evidence="9">
    <location>
        <begin position="515"/>
        <end position="532"/>
    </location>
</feature>
<feature type="transmembrane region" description="Helical" evidence="9">
    <location>
        <begin position="374"/>
        <end position="398"/>
    </location>
</feature>
<evidence type="ECO:0000256" key="7">
    <source>
        <dbReference type="RuleBase" id="RU003346"/>
    </source>
</evidence>
<dbReference type="NCBIfam" id="TIGR00879">
    <property type="entry name" value="SP"/>
    <property type="match status" value="1"/>
</dbReference>
<evidence type="ECO:0000256" key="8">
    <source>
        <dbReference type="SAM" id="MobiDB-lite"/>
    </source>
</evidence>
<accession>A0AA37UIL4</accession>
<sequence length="606" mass="67694">MSSPSHDGVRFQHLSSGRSTPRSSLDSHVASDSHDADDEAFALLSDDVSSISDDIELDNLDPVNDEHHASSSSGLIRPAHIRGLSDVDVQFKDAINAERSLTPREAIRAYPMAVFWSLIVSVCVIMEGYDTILMGSFFAHPEFAKKYGDGQDSEGRDQLSALWQAVLGNSSTFGCIIGVIANGFIVERYGQKFALISSLFVLSGCIFITFFATNKIMLMLGQISCGLPWGVFASSAPAYASEVLPLALRVYLTTWTNMCFIIGQLMSAAVLAGLLPRKDEWSFRIPFALQWSWPVLLIPLLAFAPESPWHLVRTGQLDKAEKALSRLQKRKINKVNAKARLKEIIETDRLEQKHQTGTSYWDCFRGVERRRTEIACVAFAGQVLSGSSFAYNSVYFFQQAGLKPQDYYDLNVGGTSLALVGTVVNWVALMPYFGRRRIYLWGMFTTATILFLIGILDRIGRMPNAATEPIGWVQASLTLVWTFVFQLSVGQLGWAIPAEVGSTRLRQKTICVARFTYYIMNLMAIAIQPFFINPNAWDLKGTTGFIWGSTAFATCVWAFFRLPETKGRTYEELDYLFHNEIPTRLFETTEVDIFDEGEEKVFSPPS</sequence>
<keyword evidence="12" id="KW-1185">Reference proteome</keyword>
<dbReference type="GO" id="GO:0005351">
    <property type="term" value="F:carbohydrate:proton symporter activity"/>
    <property type="evidence" value="ECO:0007669"/>
    <property type="project" value="TreeGrafter"/>
</dbReference>
<dbReference type="GO" id="GO:0016020">
    <property type="term" value="C:membrane"/>
    <property type="evidence" value="ECO:0007669"/>
    <property type="project" value="UniProtKB-SubCell"/>
</dbReference>
<feature type="transmembrane region" description="Helical" evidence="9">
    <location>
        <begin position="161"/>
        <end position="186"/>
    </location>
</feature>
<keyword evidence="4 9" id="KW-0812">Transmembrane</keyword>
<keyword evidence="3 7" id="KW-0813">Transport</keyword>
<name>A0AA37UIL4_9PEZI</name>
<dbReference type="FunFam" id="1.20.1250.20:FF:000078">
    <property type="entry name" value="MFS maltose transporter, putative"/>
    <property type="match status" value="1"/>
</dbReference>
<evidence type="ECO:0000256" key="9">
    <source>
        <dbReference type="SAM" id="Phobius"/>
    </source>
</evidence>
<evidence type="ECO:0000256" key="2">
    <source>
        <dbReference type="ARBA" id="ARBA00010992"/>
    </source>
</evidence>
<evidence type="ECO:0000256" key="3">
    <source>
        <dbReference type="ARBA" id="ARBA00022448"/>
    </source>
</evidence>
<dbReference type="Gene3D" id="1.20.1250.20">
    <property type="entry name" value="MFS general substrate transporter like domains"/>
    <property type="match status" value="1"/>
</dbReference>
<dbReference type="PANTHER" id="PTHR48022:SF83">
    <property type="entry name" value="MAJOR FACILITATOR SUPERFAMILY (MFS) PROFILE DOMAIN-CONTAINING PROTEIN"/>
    <property type="match status" value="1"/>
</dbReference>
<keyword evidence="5 9" id="KW-1133">Transmembrane helix</keyword>
<dbReference type="InterPro" id="IPR005828">
    <property type="entry name" value="MFS_sugar_transport-like"/>
</dbReference>
<feature type="transmembrane region" description="Helical" evidence="9">
    <location>
        <begin position="410"/>
        <end position="429"/>
    </location>
</feature>
<protein>
    <submittedName>
        <fullName evidence="11">Maltose permease MAL31</fullName>
    </submittedName>
</protein>
<feature type="transmembrane region" description="Helical" evidence="9">
    <location>
        <begin position="438"/>
        <end position="456"/>
    </location>
</feature>
<dbReference type="InterPro" id="IPR050360">
    <property type="entry name" value="MFS_Sugar_Transporters"/>
</dbReference>
<feature type="compositionally biased region" description="Polar residues" evidence="8">
    <location>
        <begin position="13"/>
        <end position="22"/>
    </location>
</feature>
<comment type="subcellular location">
    <subcellularLocation>
        <location evidence="1">Membrane</location>
        <topology evidence="1">Multi-pass membrane protein</topology>
    </subcellularLocation>
</comment>
<dbReference type="RefSeq" id="XP_049130559.1">
    <property type="nucleotide sequence ID" value="XM_049274602.1"/>
</dbReference>
<dbReference type="InterPro" id="IPR003663">
    <property type="entry name" value="Sugar/inositol_transpt"/>
</dbReference>